<evidence type="ECO:0000256" key="3">
    <source>
        <dbReference type="PROSITE-ProRule" id="PRU00023"/>
    </source>
</evidence>
<dbReference type="Pfam" id="PF12796">
    <property type="entry name" value="Ank_2"/>
    <property type="match status" value="2"/>
</dbReference>
<feature type="compositionally biased region" description="Polar residues" evidence="5">
    <location>
        <begin position="96"/>
        <end position="112"/>
    </location>
</feature>
<dbReference type="InterPro" id="IPR015917">
    <property type="entry name" value="Pept_C14A"/>
</dbReference>
<proteinExistence type="inferred from homology"/>
<dbReference type="GO" id="GO:0051604">
    <property type="term" value="P:protein maturation"/>
    <property type="evidence" value="ECO:0007669"/>
    <property type="project" value="UniProtKB-ARBA"/>
</dbReference>
<keyword evidence="2" id="KW-0053">Apoptosis</keyword>
<feature type="repeat" description="ANK" evidence="3">
    <location>
        <begin position="378"/>
        <end position="410"/>
    </location>
</feature>
<dbReference type="InterPro" id="IPR029030">
    <property type="entry name" value="Caspase-like_dom_sf"/>
</dbReference>
<evidence type="ECO:0000259" key="6">
    <source>
        <dbReference type="PROSITE" id="PS50207"/>
    </source>
</evidence>
<dbReference type="PANTHER" id="PTHR48169:SF7">
    <property type="entry name" value="CASPASE 10"/>
    <property type="match status" value="1"/>
</dbReference>
<protein>
    <submittedName>
        <fullName evidence="9">ANK_REP_REGION domain-containing protein</fullName>
    </submittedName>
</protein>
<keyword evidence="8" id="KW-1185">Reference proteome</keyword>
<dbReference type="InterPro" id="IPR011600">
    <property type="entry name" value="Pept_C14_caspase"/>
</dbReference>
<dbReference type="SUPFAM" id="SSF52129">
    <property type="entry name" value="Caspase-like"/>
    <property type="match status" value="1"/>
</dbReference>
<dbReference type="SMART" id="SM00248">
    <property type="entry name" value="ANK"/>
    <property type="match status" value="6"/>
</dbReference>
<dbReference type="GO" id="GO:0004197">
    <property type="term" value="F:cysteine-type endopeptidase activity"/>
    <property type="evidence" value="ECO:0007669"/>
    <property type="project" value="InterPro"/>
</dbReference>
<organism evidence="8 9">
    <name type="scientific">Macrostomum lignano</name>
    <dbReference type="NCBI Taxonomy" id="282301"/>
    <lineage>
        <taxon>Eukaryota</taxon>
        <taxon>Metazoa</taxon>
        <taxon>Spiralia</taxon>
        <taxon>Lophotrochozoa</taxon>
        <taxon>Platyhelminthes</taxon>
        <taxon>Rhabditophora</taxon>
        <taxon>Macrostomorpha</taxon>
        <taxon>Macrostomida</taxon>
        <taxon>Macrostomidae</taxon>
        <taxon>Macrostomum</taxon>
    </lineage>
</organism>
<evidence type="ECO:0000313" key="9">
    <source>
        <dbReference type="WBParaSite" id="maker-uti_cns_0010927-snap-gene-0.6-mRNA-1"/>
    </source>
</evidence>
<evidence type="ECO:0000256" key="2">
    <source>
        <dbReference type="ARBA" id="ARBA00022703"/>
    </source>
</evidence>
<dbReference type="PANTHER" id="PTHR48169">
    <property type="entry name" value="DED DOMAIN-CONTAINING PROTEIN"/>
    <property type="match status" value="1"/>
</dbReference>
<evidence type="ECO:0000256" key="1">
    <source>
        <dbReference type="ARBA" id="ARBA00010134"/>
    </source>
</evidence>
<feature type="repeat" description="ANK" evidence="3">
    <location>
        <begin position="411"/>
        <end position="443"/>
    </location>
</feature>
<comment type="similarity">
    <text evidence="1 4">Belongs to the peptidase C14A family.</text>
</comment>
<dbReference type="PROSITE" id="PS50207">
    <property type="entry name" value="CASPASE_P10"/>
    <property type="match status" value="1"/>
</dbReference>
<name>A0A1I8IAM6_9PLAT</name>
<feature type="repeat" description="ANK" evidence="3">
    <location>
        <begin position="153"/>
        <end position="191"/>
    </location>
</feature>
<dbReference type="AlphaFoldDB" id="A0A1I8IAM6"/>
<dbReference type="PROSITE" id="PS01122">
    <property type="entry name" value="CASPASE_CYS"/>
    <property type="match status" value="1"/>
</dbReference>
<dbReference type="PROSITE" id="PS50297">
    <property type="entry name" value="ANK_REP_REGION"/>
    <property type="match status" value="3"/>
</dbReference>
<keyword evidence="3" id="KW-0040">ANK repeat</keyword>
<dbReference type="PRINTS" id="PR00376">
    <property type="entry name" value="IL1BCENZYME"/>
</dbReference>
<evidence type="ECO:0000256" key="5">
    <source>
        <dbReference type="SAM" id="MobiDB-lite"/>
    </source>
</evidence>
<feature type="region of interest" description="Disordered" evidence="5">
    <location>
        <begin position="91"/>
        <end position="117"/>
    </location>
</feature>
<dbReference type="InterPro" id="IPR002110">
    <property type="entry name" value="Ankyrin_rpt"/>
</dbReference>
<dbReference type="PROSITE" id="PS50208">
    <property type="entry name" value="CASPASE_P20"/>
    <property type="match status" value="1"/>
</dbReference>
<dbReference type="Proteomes" id="UP000095280">
    <property type="component" value="Unplaced"/>
</dbReference>
<reference evidence="9" key="1">
    <citation type="submission" date="2016-11" db="UniProtKB">
        <authorList>
            <consortium name="WormBaseParasite"/>
        </authorList>
    </citation>
    <scope>IDENTIFICATION</scope>
</reference>
<sequence>SQSLPAVIITRRPKSSTLCEAIAAAIGSAPRCRSSVWMLRCDRLDGRFSVQTPRRPSLPMPPPLLGSECASFLRTPELQKTGESILSKATKKENSTKTIMTTSSAESSQQKTTWEDPGTKMAKRLAELTVAENYSQLRRLATTGNCRCRTRNEGRTPLMLAAQVGQATSWRYAKCIDLLLDRGASARATDKATGDTAAHLAARTGNLRLLSALPYEDSSGSPVKFAINGEGRTPLMEAAEAGSWECARHLLHLLRQRRRREKRKSLLNLKDKKGCTVADLAEAAGHPELAEVIRIEIRGLTFKEKQEAQELMRLANRAPPAEFLRLATRVNCDWPHLQWFHTCLSCLARRSAESSACLDSLRQLVDELRADATSSNTAGWTALQAAAGAGATEAVRLLVDAGAWVNCPDGDGGTALMEAAAAGKVETAQVLLELGANWQLKNAKGETAESIAAKGGNAELMKLMQSFQGKDFFSTDVEPSQSAQLESDDIASGEEDGEYRAADFYPVTDPQGICLVININKYSPSSKFECRDGSELDVQRIRQLFERLRFRVLVRQDLSVNGVLNCLHEVANNQAELQNHGCFVCFLMAHGTADSIYGCDGRPLEIKYLAARFQANICSGLEHKPKIFFVQACRGGRTEATGGAGAGSQLLRQVQPRAAPVKDPLFCPTESDFLFCYANTETGAAYREPHRGSIFIQTLCTVLEREYQREHLVDIMTQVNRRVKENPVRCPGRQLFYHSVPEMRSQLSKKVSLDPSWAAK</sequence>
<accession>A0A1I8IAM6</accession>
<dbReference type="Gene3D" id="1.25.40.20">
    <property type="entry name" value="Ankyrin repeat-containing domain"/>
    <property type="match status" value="3"/>
</dbReference>
<dbReference type="InterPro" id="IPR036770">
    <property type="entry name" value="Ankyrin_rpt-contain_sf"/>
</dbReference>
<dbReference type="InterPro" id="IPR033139">
    <property type="entry name" value="Caspase_cys_AS"/>
</dbReference>
<feature type="domain" description="Caspase family p20" evidence="7">
    <location>
        <begin position="510"/>
        <end position="637"/>
    </location>
</feature>
<dbReference type="Pfam" id="PF00656">
    <property type="entry name" value="Peptidase_C14"/>
    <property type="match status" value="1"/>
</dbReference>
<dbReference type="GO" id="GO:0005737">
    <property type="term" value="C:cytoplasm"/>
    <property type="evidence" value="ECO:0007669"/>
    <property type="project" value="UniProtKB-ARBA"/>
</dbReference>
<dbReference type="GO" id="GO:0006915">
    <property type="term" value="P:apoptotic process"/>
    <property type="evidence" value="ECO:0007669"/>
    <property type="project" value="UniProtKB-KW"/>
</dbReference>
<dbReference type="InterPro" id="IPR002138">
    <property type="entry name" value="Pept_C14_p10"/>
</dbReference>
<dbReference type="WBParaSite" id="maker-uti_cns_0010927-snap-gene-0.6-mRNA-1">
    <property type="protein sequence ID" value="maker-uti_cns_0010927-snap-gene-0.6-mRNA-1"/>
    <property type="gene ID" value="maker-uti_cns_0010927-snap-gene-0.6"/>
</dbReference>
<dbReference type="PROSITE" id="PS50088">
    <property type="entry name" value="ANK_REPEAT"/>
    <property type="match status" value="3"/>
</dbReference>
<evidence type="ECO:0000313" key="8">
    <source>
        <dbReference type="Proteomes" id="UP000095280"/>
    </source>
</evidence>
<dbReference type="GO" id="GO:0043067">
    <property type="term" value="P:regulation of programmed cell death"/>
    <property type="evidence" value="ECO:0007669"/>
    <property type="project" value="UniProtKB-ARBA"/>
</dbReference>
<dbReference type="SUPFAM" id="SSF48403">
    <property type="entry name" value="Ankyrin repeat"/>
    <property type="match status" value="2"/>
</dbReference>
<evidence type="ECO:0000259" key="7">
    <source>
        <dbReference type="PROSITE" id="PS50208"/>
    </source>
</evidence>
<evidence type="ECO:0000256" key="4">
    <source>
        <dbReference type="RuleBase" id="RU003971"/>
    </source>
</evidence>
<dbReference type="InterPro" id="IPR001309">
    <property type="entry name" value="Pept_C14_p20"/>
</dbReference>
<dbReference type="GO" id="GO:0006508">
    <property type="term" value="P:proteolysis"/>
    <property type="evidence" value="ECO:0007669"/>
    <property type="project" value="InterPro"/>
</dbReference>
<dbReference type="SMART" id="SM00115">
    <property type="entry name" value="CASc"/>
    <property type="match status" value="1"/>
</dbReference>
<feature type="domain" description="Caspase family p10" evidence="6">
    <location>
        <begin position="668"/>
        <end position="755"/>
    </location>
</feature>
<dbReference type="Gene3D" id="3.40.50.1460">
    <property type="match status" value="1"/>
</dbReference>